<organism evidence="2 3">
    <name type="scientific">Pleuronectes platessa</name>
    <name type="common">European plaice</name>
    <dbReference type="NCBI Taxonomy" id="8262"/>
    <lineage>
        <taxon>Eukaryota</taxon>
        <taxon>Metazoa</taxon>
        <taxon>Chordata</taxon>
        <taxon>Craniata</taxon>
        <taxon>Vertebrata</taxon>
        <taxon>Euteleostomi</taxon>
        <taxon>Actinopterygii</taxon>
        <taxon>Neopterygii</taxon>
        <taxon>Teleostei</taxon>
        <taxon>Neoteleostei</taxon>
        <taxon>Acanthomorphata</taxon>
        <taxon>Carangaria</taxon>
        <taxon>Pleuronectiformes</taxon>
        <taxon>Pleuronectoidei</taxon>
        <taxon>Pleuronectidae</taxon>
        <taxon>Pleuronectes</taxon>
    </lineage>
</organism>
<dbReference type="EMBL" id="CADEAL010000059">
    <property type="protein sequence ID" value="CAB1413579.1"/>
    <property type="molecule type" value="Genomic_DNA"/>
</dbReference>
<name>A0A9N7TKL8_PLEPL</name>
<feature type="compositionally biased region" description="Low complexity" evidence="1">
    <location>
        <begin position="47"/>
        <end position="58"/>
    </location>
</feature>
<protein>
    <submittedName>
        <fullName evidence="2">Uncharacterized protein</fullName>
    </submittedName>
</protein>
<proteinExistence type="predicted"/>
<reference evidence="2" key="1">
    <citation type="submission" date="2020-03" db="EMBL/GenBank/DDBJ databases">
        <authorList>
            <person name="Weist P."/>
        </authorList>
    </citation>
    <scope>NUCLEOTIDE SEQUENCE</scope>
</reference>
<gene>
    <name evidence="2" type="ORF">PLEPLA_LOCUS1279</name>
</gene>
<dbReference type="Proteomes" id="UP001153269">
    <property type="component" value="Unassembled WGS sequence"/>
</dbReference>
<keyword evidence="3" id="KW-1185">Reference proteome</keyword>
<accession>A0A9N7TKL8</accession>
<evidence type="ECO:0000313" key="2">
    <source>
        <dbReference type="EMBL" id="CAB1413579.1"/>
    </source>
</evidence>
<dbReference type="AlphaFoldDB" id="A0A9N7TKL8"/>
<evidence type="ECO:0000313" key="3">
    <source>
        <dbReference type="Proteomes" id="UP001153269"/>
    </source>
</evidence>
<comment type="caution">
    <text evidence="2">The sequence shown here is derived from an EMBL/GenBank/DDBJ whole genome shotgun (WGS) entry which is preliminary data.</text>
</comment>
<evidence type="ECO:0000256" key="1">
    <source>
        <dbReference type="SAM" id="MobiDB-lite"/>
    </source>
</evidence>
<feature type="compositionally biased region" description="Basic and acidic residues" evidence="1">
    <location>
        <begin position="149"/>
        <end position="159"/>
    </location>
</feature>
<sequence length="214" mass="23088">MQMGPIGDRTAGLQVGGRPLYPQPQPPIRQDFKTGTMETHGDDPLPTFTMSSTSITSILVRRQTAPCAPLPSPPRPTGTAGSRRRGGGGGGGRRYAERQHSPAGPPPRLIRLQRLTRAENAVRPPAGPGRHLAGMTGAAEESTGLRLCVDPRVEDDPGGRRRSPTGPVKPSRSDGGQLCPRCGCVPLLTRRDECFQRRTRKKSPDFYYLAKLPP</sequence>
<feature type="region of interest" description="Disordered" evidence="1">
    <location>
        <begin position="1"/>
        <end position="179"/>
    </location>
</feature>